<evidence type="ECO:0000313" key="1">
    <source>
        <dbReference type="EMBL" id="KAJ8308884.1"/>
    </source>
</evidence>
<name>A0ABQ9EUM1_TEGGR</name>
<accession>A0ABQ9EUM1</accession>
<sequence length="116" mass="13244">MESTQLSPASSDGDSLNGVFNFLPIEDDELLQATCKAIETGQLTPIIKQELKCVIQCRRLADGKGELSINLTPRSCSKRELSHEETVKRERRREQNRVAAKKFRKNVKNKRMKIDE</sequence>
<evidence type="ECO:0008006" key="3">
    <source>
        <dbReference type="Google" id="ProtNLM"/>
    </source>
</evidence>
<dbReference type="EMBL" id="JARBDR010000657">
    <property type="protein sequence ID" value="KAJ8308884.1"/>
    <property type="molecule type" value="Genomic_DNA"/>
</dbReference>
<dbReference type="Proteomes" id="UP001217089">
    <property type="component" value="Unassembled WGS sequence"/>
</dbReference>
<comment type="caution">
    <text evidence="1">The sequence shown here is derived from an EMBL/GenBank/DDBJ whole genome shotgun (WGS) entry which is preliminary data.</text>
</comment>
<proteinExistence type="predicted"/>
<gene>
    <name evidence="1" type="ORF">KUTeg_013758</name>
</gene>
<reference evidence="1 2" key="1">
    <citation type="submission" date="2022-12" db="EMBL/GenBank/DDBJ databases">
        <title>Chromosome-level genome of Tegillarca granosa.</title>
        <authorList>
            <person name="Kim J."/>
        </authorList>
    </citation>
    <scope>NUCLEOTIDE SEQUENCE [LARGE SCALE GENOMIC DNA]</scope>
    <source>
        <strain evidence="1">Teg-2019</strain>
        <tissue evidence="1">Adductor muscle</tissue>
    </source>
</reference>
<protein>
    <recommendedName>
        <fullName evidence="3">BZIP domain-containing protein</fullName>
    </recommendedName>
</protein>
<feature type="non-terminal residue" evidence="1">
    <location>
        <position position="116"/>
    </location>
</feature>
<evidence type="ECO:0000313" key="2">
    <source>
        <dbReference type="Proteomes" id="UP001217089"/>
    </source>
</evidence>
<organism evidence="1 2">
    <name type="scientific">Tegillarca granosa</name>
    <name type="common">Malaysian cockle</name>
    <name type="synonym">Anadara granosa</name>
    <dbReference type="NCBI Taxonomy" id="220873"/>
    <lineage>
        <taxon>Eukaryota</taxon>
        <taxon>Metazoa</taxon>
        <taxon>Spiralia</taxon>
        <taxon>Lophotrochozoa</taxon>
        <taxon>Mollusca</taxon>
        <taxon>Bivalvia</taxon>
        <taxon>Autobranchia</taxon>
        <taxon>Pteriomorphia</taxon>
        <taxon>Arcoida</taxon>
        <taxon>Arcoidea</taxon>
        <taxon>Arcidae</taxon>
        <taxon>Tegillarca</taxon>
    </lineage>
</organism>
<keyword evidence="2" id="KW-1185">Reference proteome</keyword>